<evidence type="ECO:0000313" key="1">
    <source>
        <dbReference type="EMBL" id="CAK9104396.1"/>
    </source>
</evidence>
<name>A0ABP0RYF2_9DINO</name>
<protein>
    <submittedName>
        <fullName evidence="1">Uncharacterized protein</fullName>
    </submittedName>
</protein>
<dbReference type="Proteomes" id="UP001642464">
    <property type="component" value="Unassembled WGS sequence"/>
</dbReference>
<sequence>MLSRKQNMQSRKIRLCELWVGESLQNQFRSRKLAKVFLHRMQRAKAKTQAAKVLRKALAKEEPTRKGPPGVQQLFTFERTHFHDSSFFHSNFLKAFATSVSHLP</sequence>
<keyword evidence="2" id="KW-1185">Reference proteome</keyword>
<comment type="caution">
    <text evidence="1">The sequence shown here is derived from an EMBL/GenBank/DDBJ whole genome shotgun (WGS) entry which is preliminary data.</text>
</comment>
<evidence type="ECO:0000313" key="2">
    <source>
        <dbReference type="Proteomes" id="UP001642464"/>
    </source>
</evidence>
<proteinExistence type="predicted"/>
<reference evidence="1 2" key="1">
    <citation type="submission" date="2024-02" db="EMBL/GenBank/DDBJ databases">
        <authorList>
            <person name="Chen Y."/>
            <person name="Shah S."/>
            <person name="Dougan E. K."/>
            <person name="Thang M."/>
            <person name="Chan C."/>
        </authorList>
    </citation>
    <scope>NUCLEOTIDE SEQUENCE [LARGE SCALE GENOMIC DNA]</scope>
</reference>
<organism evidence="1 2">
    <name type="scientific">Durusdinium trenchii</name>
    <dbReference type="NCBI Taxonomy" id="1381693"/>
    <lineage>
        <taxon>Eukaryota</taxon>
        <taxon>Sar</taxon>
        <taxon>Alveolata</taxon>
        <taxon>Dinophyceae</taxon>
        <taxon>Suessiales</taxon>
        <taxon>Symbiodiniaceae</taxon>
        <taxon>Durusdinium</taxon>
    </lineage>
</organism>
<dbReference type="EMBL" id="CAXAMM010042366">
    <property type="protein sequence ID" value="CAK9104396.1"/>
    <property type="molecule type" value="Genomic_DNA"/>
</dbReference>
<gene>
    <name evidence="1" type="ORF">SCF082_LOCUS48719</name>
</gene>
<accession>A0ABP0RYF2</accession>